<keyword evidence="4" id="KW-0336">GPI-anchor</keyword>
<evidence type="ECO:0000256" key="2">
    <source>
        <dbReference type="ARBA" id="ARBA00004609"/>
    </source>
</evidence>
<evidence type="ECO:0000259" key="11">
    <source>
        <dbReference type="Pfam" id="PF13206"/>
    </source>
</evidence>
<feature type="compositionally biased region" description="Basic residues" evidence="9">
    <location>
        <begin position="410"/>
        <end position="420"/>
    </location>
</feature>
<keyword evidence="7" id="KW-0325">Glycoprotein</keyword>
<dbReference type="VEuPathDB" id="TriTrypDB:Tb927.11.19180"/>
<dbReference type="VEuPathDB" id="TriTrypDB:Tb1125.11.19130"/>
<comment type="subcellular location">
    <subcellularLocation>
        <location evidence="2">Cell membrane</location>
        <topology evidence="2">Lipid-anchor</topology>
        <topology evidence="2">GPI-anchor</topology>
    </subcellularLocation>
</comment>
<evidence type="ECO:0000256" key="7">
    <source>
        <dbReference type="ARBA" id="ARBA00023180"/>
    </source>
</evidence>
<proteinExistence type="predicted"/>
<organism evidence="12">
    <name type="scientific">Trypanosoma brucei</name>
    <dbReference type="NCBI Taxonomy" id="5691"/>
    <lineage>
        <taxon>Eukaryota</taxon>
        <taxon>Discoba</taxon>
        <taxon>Euglenozoa</taxon>
        <taxon>Kinetoplastea</taxon>
        <taxon>Metakinetoplastina</taxon>
        <taxon>Trypanosomatida</taxon>
        <taxon>Trypanosomatidae</taxon>
        <taxon>Trypanosoma</taxon>
    </lineage>
</organism>
<keyword evidence="6" id="KW-0472">Membrane</keyword>
<sequence length="420" mass="45627">MWQLFVCLVTTAIFFVRPCDSADCDNAKQHAIMCNLAAIAQVTPKSQPQPADVAATVAQLEQLNFTTSDTNWTALFDLSESDKEGRTFPASFKSNPLTKSWQESWAHWYDTAERAKAAKIGTTENKEYLPISDTQEKQAAHKHIRALTARAKRRQQTYKDYAGQQKDFGAATVSILLKKALFGGDGALDKVTASTSFGNGENWDGSCEKTNVSKSIAGDFVCLCNNDKDAEKTCGNGVTSTQFNTAIALTTAWANIKNSCPERPGDKITTPQVAAALSEFRSALKIDTTSSTHKVLFGKDTASACDGRKGKVCIDYAENFKRDGSKSWNTIPWVKTLLKAAEQTDNVQTKARAADAIAGEIRDILAEAKEIYAAAVNGQLSIKTITDTIASNQPATATKDSDEVNQKAKTACKQHKAKKL</sequence>
<dbReference type="GO" id="GO:0098552">
    <property type="term" value="C:side of membrane"/>
    <property type="evidence" value="ECO:0007669"/>
    <property type="project" value="UniProtKB-KW"/>
</dbReference>
<dbReference type="Pfam" id="PF13206">
    <property type="entry name" value="VSG_B"/>
    <property type="match status" value="1"/>
</dbReference>
<evidence type="ECO:0000256" key="8">
    <source>
        <dbReference type="ARBA" id="ARBA00023288"/>
    </source>
</evidence>
<evidence type="ECO:0000256" key="1">
    <source>
        <dbReference type="ARBA" id="ARBA00002523"/>
    </source>
</evidence>
<evidence type="ECO:0000256" key="9">
    <source>
        <dbReference type="SAM" id="MobiDB-lite"/>
    </source>
</evidence>
<reference evidence="12" key="1">
    <citation type="submission" date="2013-02" db="EMBL/GenBank/DDBJ databases">
        <authorList>
            <person name="Cross G.A.M."/>
            <person name="Kim H.-S."/>
            <person name="Wickstead B."/>
        </authorList>
    </citation>
    <scope>NUCLEOTIDE SEQUENCE</scope>
    <source>
        <strain evidence="12">Lister 427</strain>
    </source>
</reference>
<evidence type="ECO:0000256" key="5">
    <source>
        <dbReference type="ARBA" id="ARBA00022729"/>
    </source>
</evidence>
<accession>M4SYD4</accession>
<feature type="signal peptide" evidence="10">
    <location>
        <begin position="1"/>
        <end position="21"/>
    </location>
</feature>
<keyword evidence="3" id="KW-1003">Cell membrane</keyword>
<name>M4SYD4_9TRYP</name>
<reference evidence="12" key="2">
    <citation type="journal article" date="2014" name="Mol. Biochem. Parasitol.">
        <title>Capturing the variant surface glycoprotein repertoire (the VSGnome) of Trypanosoma brucei Lister 427.</title>
        <authorList>
            <person name="Cross G.A."/>
            <person name="Kim H.S."/>
            <person name="Wickstead B."/>
        </authorList>
    </citation>
    <scope>NUCLEOTIDE SEQUENCE</scope>
    <source>
        <strain evidence="12">Lister 427</strain>
    </source>
</reference>
<evidence type="ECO:0000313" key="12">
    <source>
        <dbReference type="EMBL" id="AGH60311.1"/>
    </source>
</evidence>
<dbReference type="EMBL" id="KC612880">
    <property type="protein sequence ID" value="AGH60311.1"/>
    <property type="molecule type" value="Genomic_DNA"/>
</dbReference>
<dbReference type="VEuPathDB" id="TriTrypDB:Tb427_000207000"/>
<evidence type="ECO:0000256" key="4">
    <source>
        <dbReference type="ARBA" id="ARBA00022622"/>
    </source>
</evidence>
<protein>
    <submittedName>
        <fullName evidence="12">Variant surface glycoprotein 1379</fullName>
    </submittedName>
</protein>
<evidence type="ECO:0000256" key="6">
    <source>
        <dbReference type="ARBA" id="ARBA00023136"/>
    </source>
</evidence>
<feature type="chain" id="PRO_5004057664" evidence="10">
    <location>
        <begin position="22"/>
        <end position="420"/>
    </location>
</feature>
<evidence type="ECO:0000256" key="10">
    <source>
        <dbReference type="SAM" id="SignalP"/>
    </source>
</evidence>
<comment type="function">
    <text evidence="1">VSG forms a coat on the surface of the parasite. The trypanosome evades the immune response of the host by expressing a series of antigenically distinct VSGs from an estimated 1000 VSG genes.</text>
</comment>
<dbReference type="InterPro" id="IPR025932">
    <property type="entry name" value="Trypano_VSG_B_N_dom"/>
</dbReference>
<keyword evidence="8" id="KW-0449">Lipoprotein</keyword>
<keyword evidence="5 10" id="KW-0732">Signal</keyword>
<feature type="domain" description="Trypanosome variant surface glycoprotein B-type N-terminal" evidence="11">
    <location>
        <begin position="19"/>
        <end position="362"/>
    </location>
</feature>
<dbReference type="AlphaFoldDB" id="M4SYD4"/>
<evidence type="ECO:0000256" key="3">
    <source>
        <dbReference type="ARBA" id="ARBA00022475"/>
    </source>
</evidence>
<feature type="region of interest" description="Disordered" evidence="9">
    <location>
        <begin position="394"/>
        <end position="420"/>
    </location>
</feature>
<dbReference type="GO" id="GO:0005886">
    <property type="term" value="C:plasma membrane"/>
    <property type="evidence" value="ECO:0007669"/>
    <property type="project" value="UniProtKB-SubCell"/>
</dbReference>